<sequence length="237" mass="24626">MSLHDLSHIFSLETRSLLIEPTPAAGNGVSPALDSAKGPVEEAAQSLEDKTLSSGTIPAPSTTPVPAISTTPAHSTSIPPPAISTFPAHSTSVSLPATSATPVRLTPTISTVPAHSTSVPPPNSTPAHSTSIPPPNSTPAHSGSILSQSPEESTLPTLQPVSRKRLRSPSNDDQAPNSIKGDTSGIQPPPKRSCTTGREWLGSYRGSREPDLHPHLQTTCACDDGYRHIPAGQAYNK</sequence>
<protein>
    <submittedName>
        <fullName evidence="1">Uncharacterized protein</fullName>
    </submittedName>
</protein>
<accession>A0ACD2ZXJ0</accession>
<evidence type="ECO:0000313" key="1">
    <source>
        <dbReference type="EMBL" id="TFK58017.1"/>
    </source>
</evidence>
<reference evidence="1 2" key="1">
    <citation type="journal article" date="2019" name="Nat. Ecol. Evol.">
        <title>Megaphylogeny resolves global patterns of mushroom evolution.</title>
        <authorList>
            <person name="Varga T."/>
            <person name="Krizsan K."/>
            <person name="Foldi C."/>
            <person name="Dima B."/>
            <person name="Sanchez-Garcia M."/>
            <person name="Sanchez-Ramirez S."/>
            <person name="Szollosi G.J."/>
            <person name="Szarkandi J.G."/>
            <person name="Papp V."/>
            <person name="Albert L."/>
            <person name="Andreopoulos W."/>
            <person name="Angelini C."/>
            <person name="Antonin V."/>
            <person name="Barry K.W."/>
            <person name="Bougher N.L."/>
            <person name="Buchanan P."/>
            <person name="Buyck B."/>
            <person name="Bense V."/>
            <person name="Catcheside P."/>
            <person name="Chovatia M."/>
            <person name="Cooper J."/>
            <person name="Damon W."/>
            <person name="Desjardin D."/>
            <person name="Finy P."/>
            <person name="Geml J."/>
            <person name="Haridas S."/>
            <person name="Hughes K."/>
            <person name="Justo A."/>
            <person name="Karasinski D."/>
            <person name="Kautmanova I."/>
            <person name="Kiss B."/>
            <person name="Kocsube S."/>
            <person name="Kotiranta H."/>
            <person name="LaButti K.M."/>
            <person name="Lechner B.E."/>
            <person name="Liimatainen K."/>
            <person name="Lipzen A."/>
            <person name="Lukacs Z."/>
            <person name="Mihaltcheva S."/>
            <person name="Morgado L.N."/>
            <person name="Niskanen T."/>
            <person name="Noordeloos M.E."/>
            <person name="Ohm R.A."/>
            <person name="Ortiz-Santana B."/>
            <person name="Ovrebo C."/>
            <person name="Racz N."/>
            <person name="Riley R."/>
            <person name="Savchenko A."/>
            <person name="Shiryaev A."/>
            <person name="Soop K."/>
            <person name="Spirin V."/>
            <person name="Szebenyi C."/>
            <person name="Tomsovsky M."/>
            <person name="Tulloss R.E."/>
            <person name="Uehling J."/>
            <person name="Grigoriev I.V."/>
            <person name="Vagvolgyi C."/>
            <person name="Papp T."/>
            <person name="Martin F.M."/>
            <person name="Miettinen O."/>
            <person name="Hibbett D.S."/>
            <person name="Nagy L.G."/>
        </authorList>
    </citation>
    <scope>NUCLEOTIDE SEQUENCE [LARGE SCALE GENOMIC DNA]</scope>
    <source>
        <strain evidence="1 2">NL-1719</strain>
    </source>
</reference>
<proteinExistence type="predicted"/>
<dbReference type="Proteomes" id="UP000308600">
    <property type="component" value="Unassembled WGS sequence"/>
</dbReference>
<organism evidence="1 2">
    <name type="scientific">Pluteus cervinus</name>
    <dbReference type="NCBI Taxonomy" id="181527"/>
    <lineage>
        <taxon>Eukaryota</taxon>
        <taxon>Fungi</taxon>
        <taxon>Dikarya</taxon>
        <taxon>Basidiomycota</taxon>
        <taxon>Agaricomycotina</taxon>
        <taxon>Agaricomycetes</taxon>
        <taxon>Agaricomycetidae</taxon>
        <taxon>Agaricales</taxon>
        <taxon>Pluteineae</taxon>
        <taxon>Pluteaceae</taxon>
        <taxon>Pluteus</taxon>
    </lineage>
</organism>
<keyword evidence="2" id="KW-1185">Reference proteome</keyword>
<dbReference type="EMBL" id="ML209737">
    <property type="protein sequence ID" value="TFK58017.1"/>
    <property type="molecule type" value="Genomic_DNA"/>
</dbReference>
<name>A0ACD2ZXJ0_9AGAR</name>
<evidence type="ECO:0000313" key="2">
    <source>
        <dbReference type="Proteomes" id="UP000308600"/>
    </source>
</evidence>
<gene>
    <name evidence="1" type="ORF">BDN72DRAFT_907175</name>
</gene>